<evidence type="ECO:0000313" key="1">
    <source>
        <dbReference type="EnsemblPlants" id="TraesCS3B02G168500.1"/>
    </source>
</evidence>
<dbReference type="Gramene" id="TraesLAC1B03G00257590.1">
    <property type="protein sequence ID" value="TraesLAC1B03G00257590.1"/>
    <property type="gene ID" value="TraesLAC1B03G00257590"/>
</dbReference>
<dbReference type="Gramene" id="TraesSTA7B03G04066970.1">
    <property type="protein sequence ID" value="TraesSTA7B03G04066970.1"/>
    <property type="gene ID" value="TraesSTA7B03G04066970"/>
</dbReference>
<dbReference type="EnsemblPlants" id="TraesCS3A02G496000.1">
    <property type="protein sequence ID" value="TraesCS3A02G496000.1"/>
    <property type="gene ID" value="TraesCS3A02G496000"/>
</dbReference>
<dbReference type="Gramene" id="TraesRN2A0100552600.1">
    <property type="protein sequence ID" value="TraesRN2A0100552600.1"/>
    <property type="gene ID" value="TraesRN2A0100552600"/>
</dbReference>
<reference evidence="1" key="2">
    <citation type="submission" date="2018-10" db="UniProtKB">
        <authorList>
            <consortium name="EnsemblPlants"/>
        </authorList>
    </citation>
    <scope>IDENTIFICATION</scope>
</reference>
<dbReference type="Gramene" id="TraesCS3A03G1164800.1">
    <property type="protein sequence ID" value="TraesCS3A03G1164800.1.CDS"/>
    <property type="gene ID" value="TraesCS3A03G1164800"/>
</dbReference>
<dbReference type="Gramene" id="TraesNOR3B03G01619920.1">
    <property type="protein sequence ID" value="TraesNOR3B03G01619920.1"/>
    <property type="gene ID" value="TraesNOR3B03G01619920"/>
</dbReference>
<protein>
    <submittedName>
        <fullName evidence="1">Uncharacterized protein</fullName>
    </submittedName>
</protein>
<accession>A0A341SDJ1</accession>
<proteinExistence type="predicted"/>
<dbReference type="Gramene" id="TraesNOR3A03G01534750.1">
    <property type="protein sequence ID" value="TraesNOR3A03G01534750.1"/>
    <property type="gene ID" value="TraesNOR3A03G01534750"/>
</dbReference>
<dbReference type="Gramene" id="TraesJUL7B03G04299220.1">
    <property type="protein sequence ID" value="TraesJUL7B03G04299220.1"/>
    <property type="gene ID" value="TraesJUL7B03G04299220"/>
</dbReference>
<dbReference type="Gramene" id="TraesJAG2A03G00683130.1">
    <property type="protein sequence ID" value="TraesJAG2A03G00683130.1"/>
    <property type="gene ID" value="TraesJAG2A03G00683130"/>
</dbReference>
<dbReference type="Gramene" id="TraesRN1A0100076900.1">
    <property type="protein sequence ID" value="TraesRN1A0100076900.1"/>
    <property type="gene ID" value="TraesRN1A0100076900"/>
</dbReference>
<dbReference type="Gramene" id="TraesNOR7B03G04116550.1">
    <property type="protein sequence ID" value="TraesNOR7B03G04116550.1"/>
    <property type="gene ID" value="TraesNOR7B03G04116550"/>
</dbReference>
<dbReference type="EnsemblPlants" id="TraesCS3B02G168500.1">
    <property type="protein sequence ID" value="TraesCS3B02G168500.1"/>
    <property type="gene ID" value="TraesCS3B02G168500"/>
</dbReference>
<dbReference type="Gramene" id="TraesLAC7B03G04134060.1">
    <property type="protein sequence ID" value="TraesLAC7B03G04134060.1"/>
    <property type="gene ID" value="TraesLAC7B03G04134060"/>
</dbReference>
<dbReference type="Gramene" id="TraesMAC1B03G00256820.1">
    <property type="protein sequence ID" value="TraesMAC1B03G00256820.1"/>
    <property type="gene ID" value="TraesMAC1B03G00256820"/>
</dbReference>
<dbReference type="Gramene" id="TraesCS3A02G496000.1">
    <property type="protein sequence ID" value="TraesCS3A02G496000.1"/>
    <property type="gene ID" value="TraesCS3A02G496000"/>
</dbReference>
<dbReference type="EnsemblPlants" id="TraesCS2A02G244400.1">
    <property type="protein sequence ID" value="TraesCS2A02G244400.1"/>
    <property type="gene ID" value="TraesCS2A02G244400"/>
</dbReference>
<dbReference type="Gramene" id="TraesLAC7B03G04204200.1">
    <property type="protein sequence ID" value="TraesLAC7B03G04204200.1"/>
    <property type="gene ID" value="TraesLAC7B03G04204200"/>
</dbReference>
<dbReference type="Gramene" id="TraesJAG7B03G04241310.1">
    <property type="protein sequence ID" value="TraesJAG7B03G04241310.1"/>
    <property type="gene ID" value="TraesJAG7B03G04241310"/>
</dbReference>
<dbReference type="Proteomes" id="UP000019116">
    <property type="component" value="Chromosome 3A"/>
</dbReference>
<dbReference type="Gramene" id="TraesMAC7B03G04183800.1">
    <property type="protein sequence ID" value="TraesMAC7B03G04183800.1"/>
    <property type="gene ID" value="TraesMAC7B03G04183800"/>
</dbReference>
<dbReference type="Gramene" id="TraesCS3B03G0402600.1">
    <property type="protein sequence ID" value="TraesCS3B03G0402600.1.CDS"/>
    <property type="gene ID" value="TraesCS3B03G0402600"/>
</dbReference>
<dbReference type="Gramene" id="TraesJUL7B03G04109380.1">
    <property type="protein sequence ID" value="TraesJUL7B03G04109380.1"/>
    <property type="gene ID" value="TraesJUL7B03G04109380"/>
</dbReference>
<dbReference type="Gramene" id="TraesLDM7B03G04074890.1">
    <property type="protein sequence ID" value="TraesLDM7B03G04074890.1"/>
    <property type="gene ID" value="TraesLDM7B03G04074890"/>
</dbReference>
<sequence length="84" mass="9601">MARVSGRASPARLRRPRFVPPSFLAGIHHPYTSHSLHVLCCRCRWSTPWEFPIHHGRRHQGLLHGDVEDAMDLQLQDDASATPR</sequence>
<dbReference type="Gramene" id="TraesSYM1B03G00262720.1">
    <property type="protein sequence ID" value="TraesSYM1B03G00262720.1"/>
    <property type="gene ID" value="TraesSYM1B03G00262720"/>
</dbReference>
<dbReference type="Gramene" id="TraesLAC7B03G04023590.1">
    <property type="protein sequence ID" value="TraesLAC7B03G04023590.1"/>
    <property type="gene ID" value="TraesLAC7B03G04023590"/>
</dbReference>
<dbReference type="Gramene" id="TraesMAC7B03G04066500.1">
    <property type="protein sequence ID" value="TraesMAC7B03G04066500.1"/>
    <property type="gene ID" value="TraesMAC7B03G04066500"/>
</dbReference>
<dbReference type="Gramene" id="TraesRN1A0100541100.1">
    <property type="protein sequence ID" value="TraesRN1A0100541100.1"/>
    <property type="gene ID" value="TraesRN1A0100541100"/>
</dbReference>
<dbReference type="Gramene" id="TraesJUL1B03G00256680.1">
    <property type="protein sequence ID" value="TraesJUL1B03G00256680.1"/>
    <property type="gene ID" value="TraesJUL1B03G00256680"/>
</dbReference>
<dbReference type="Gramene" id="TraesCS2A02G244400.1">
    <property type="protein sequence ID" value="TraesCS2A02G244400.1"/>
    <property type="gene ID" value="TraesCS2A02G244400"/>
</dbReference>
<dbReference type="Gramene" id="TraesSTA2B03G00946210.1">
    <property type="protein sequence ID" value="TraesSTA2B03G00946210.1"/>
    <property type="gene ID" value="TraesSTA2B03G00946210"/>
</dbReference>
<reference evidence="1" key="1">
    <citation type="submission" date="2018-08" db="EMBL/GenBank/DDBJ databases">
        <authorList>
            <person name="Rossello M."/>
        </authorList>
    </citation>
    <scope>NUCLEOTIDE SEQUENCE [LARGE SCALE GENOMIC DNA]</scope>
    <source>
        <strain evidence="1">cv. Chinese Spring</strain>
    </source>
</reference>
<keyword evidence="2" id="KW-1185">Reference proteome</keyword>
<dbReference type="AlphaFoldDB" id="A0A341SDJ1"/>
<dbReference type="Gramene" id="TraesNOR2A03G00692220.1">
    <property type="protein sequence ID" value="TraesNOR2A03G00692220.1"/>
    <property type="gene ID" value="TraesNOR2A03G00692220"/>
</dbReference>
<dbReference type="Gramene" id="TraesARI5B03G02944410.1">
    <property type="protein sequence ID" value="TraesARI5B03G02944410.1"/>
    <property type="gene ID" value="TraesARI5B03G02944410"/>
</dbReference>
<dbReference type="Gramene" id="TraesRN1A0100077000.1">
    <property type="protein sequence ID" value="TraesRN1A0100077000.1"/>
    <property type="gene ID" value="TraesRN1A0100077000"/>
</dbReference>
<dbReference type="Gramene" id="TraesSYM7B03G04310320.1">
    <property type="protein sequence ID" value="TraesSYM7B03G04310320.1"/>
    <property type="gene ID" value="TraesSYM7B03G04310320"/>
</dbReference>
<dbReference type="Gramene" id="TraesSTA3A03G01505130.1">
    <property type="protein sequence ID" value="TraesSTA3A03G01505130.1"/>
    <property type="gene ID" value="TraesSTA3A03G01505130"/>
</dbReference>
<dbReference type="Gramene" id="TraesRN1B0100433900.1">
    <property type="protein sequence ID" value="TraesRN1B0100433900.1"/>
    <property type="gene ID" value="TraesRN1B0100433900"/>
</dbReference>
<dbReference type="Gramene" id="TraesNOR1B03G00260810.1">
    <property type="protein sequence ID" value="TraesNOR1B03G00260810.1"/>
    <property type="gene ID" value="TraesNOR1B03G00260810"/>
</dbReference>
<evidence type="ECO:0000313" key="2">
    <source>
        <dbReference type="Proteomes" id="UP000019116"/>
    </source>
</evidence>
<dbReference type="Gramene" id="TraesSYM5B03G02930920.1">
    <property type="protein sequence ID" value="TraesSYM5B03G02930920.1"/>
    <property type="gene ID" value="TraesSYM5B03G02930920"/>
</dbReference>
<organism evidence="1">
    <name type="scientific">Triticum aestivum</name>
    <name type="common">Wheat</name>
    <dbReference type="NCBI Taxonomy" id="4565"/>
    <lineage>
        <taxon>Eukaryota</taxon>
        <taxon>Viridiplantae</taxon>
        <taxon>Streptophyta</taxon>
        <taxon>Embryophyta</taxon>
        <taxon>Tracheophyta</taxon>
        <taxon>Spermatophyta</taxon>
        <taxon>Magnoliopsida</taxon>
        <taxon>Liliopsida</taxon>
        <taxon>Poales</taxon>
        <taxon>Poaceae</taxon>
        <taxon>BOP clade</taxon>
        <taxon>Pooideae</taxon>
        <taxon>Triticodae</taxon>
        <taxon>Triticeae</taxon>
        <taxon>Triticinae</taxon>
        <taxon>Triticum</taxon>
    </lineage>
</organism>
<dbReference type="Proteomes" id="UP000019116">
    <property type="component" value="Chromosome 3B"/>
</dbReference>
<dbReference type="Gramene" id="TraesRN3B0101400400.1">
    <property type="protein sequence ID" value="TraesRN3B0101400400.1"/>
    <property type="gene ID" value="TraesRN3B0101400400"/>
</dbReference>
<dbReference type="Gramene" id="TraesSTA1B03G00252380.1">
    <property type="protein sequence ID" value="TraesSTA1B03G00252380.1"/>
    <property type="gene ID" value="TraesSTA1B03G00252380"/>
</dbReference>
<dbReference type="Gramene" id="TraesJAG1B03G00257140.1">
    <property type="protein sequence ID" value="TraesJAG1B03G00257140.1"/>
    <property type="gene ID" value="TraesJAG1B03G00257140"/>
</dbReference>
<dbReference type="Gramene" id="TraesCS3B02G168500.1">
    <property type="protein sequence ID" value="TraesCS3B02G168500.1"/>
    <property type="gene ID" value="TraesCS3B02G168500"/>
</dbReference>
<name>A0A341SDJ1_WHEAT</name>
<dbReference type="Proteomes" id="UP000019116">
    <property type="component" value="Chromosome 2A"/>
</dbReference>